<dbReference type="AlphaFoldDB" id="A0A3S1B223"/>
<gene>
    <name evidence="2" type="ORF">EGW08_019136</name>
</gene>
<protein>
    <submittedName>
        <fullName evidence="2">Uncharacterized protein</fullName>
    </submittedName>
</protein>
<dbReference type="Proteomes" id="UP000271974">
    <property type="component" value="Unassembled WGS sequence"/>
</dbReference>
<feature type="region of interest" description="Disordered" evidence="1">
    <location>
        <begin position="205"/>
        <end position="229"/>
    </location>
</feature>
<proteinExistence type="predicted"/>
<dbReference type="EMBL" id="RQTK01000976">
    <property type="protein sequence ID" value="RUS73114.1"/>
    <property type="molecule type" value="Genomic_DNA"/>
</dbReference>
<keyword evidence="3" id="KW-1185">Reference proteome</keyword>
<dbReference type="OrthoDB" id="6436497at2759"/>
<evidence type="ECO:0000313" key="2">
    <source>
        <dbReference type="EMBL" id="RUS73114.1"/>
    </source>
</evidence>
<reference evidence="2 3" key="1">
    <citation type="submission" date="2019-01" db="EMBL/GenBank/DDBJ databases">
        <title>A draft genome assembly of the solar-powered sea slug Elysia chlorotica.</title>
        <authorList>
            <person name="Cai H."/>
            <person name="Li Q."/>
            <person name="Fang X."/>
            <person name="Li J."/>
            <person name="Curtis N.E."/>
            <person name="Altenburger A."/>
            <person name="Shibata T."/>
            <person name="Feng M."/>
            <person name="Maeda T."/>
            <person name="Schwartz J.A."/>
            <person name="Shigenobu S."/>
            <person name="Lundholm N."/>
            <person name="Nishiyama T."/>
            <person name="Yang H."/>
            <person name="Hasebe M."/>
            <person name="Li S."/>
            <person name="Pierce S.K."/>
            <person name="Wang J."/>
        </authorList>
    </citation>
    <scope>NUCLEOTIDE SEQUENCE [LARGE SCALE GENOMIC DNA]</scope>
    <source>
        <strain evidence="2">EC2010</strain>
        <tissue evidence="2">Whole organism of an adult</tissue>
    </source>
</reference>
<evidence type="ECO:0000256" key="1">
    <source>
        <dbReference type="SAM" id="MobiDB-lite"/>
    </source>
</evidence>
<accession>A0A3S1B223</accession>
<sequence>MSLSSAPHIATAEIAPAGMGWPKCIGYMLWCMLKPTRHDKAALLAGKLSSIINTWSPSSLSLKKPMTQPGKCGANRESLLYLYRSLIRSKLDYDSVVYGSARPSYIKMLDTIHHQGLRLSLGAFRTTPVESIYLAADEPSLMQQQALRKPRLQQRWSQLRSELDVIQMARQAPLNSMRITMASSNKSSDMNKEKAAPILSSLGQSQPGCLKPSWSPSPPTSGPSMSSPVIGTTGIRVKYSCTPYKGASRCKHLPGTKGKGKGSATALVILRVLVNLILSSLTIHRIQLRWCDQACAEPLVV</sequence>
<organism evidence="2 3">
    <name type="scientific">Elysia chlorotica</name>
    <name type="common">Eastern emerald elysia</name>
    <name type="synonym">Sea slug</name>
    <dbReference type="NCBI Taxonomy" id="188477"/>
    <lineage>
        <taxon>Eukaryota</taxon>
        <taxon>Metazoa</taxon>
        <taxon>Spiralia</taxon>
        <taxon>Lophotrochozoa</taxon>
        <taxon>Mollusca</taxon>
        <taxon>Gastropoda</taxon>
        <taxon>Heterobranchia</taxon>
        <taxon>Euthyneura</taxon>
        <taxon>Panpulmonata</taxon>
        <taxon>Sacoglossa</taxon>
        <taxon>Placobranchoidea</taxon>
        <taxon>Plakobranchidae</taxon>
        <taxon>Elysia</taxon>
    </lineage>
</organism>
<evidence type="ECO:0000313" key="3">
    <source>
        <dbReference type="Proteomes" id="UP000271974"/>
    </source>
</evidence>
<name>A0A3S1B223_ELYCH</name>
<comment type="caution">
    <text evidence="2">The sequence shown here is derived from an EMBL/GenBank/DDBJ whole genome shotgun (WGS) entry which is preliminary data.</text>
</comment>